<comment type="similarity">
    <text evidence="1">Belongs to the YggT family.</text>
</comment>
<dbReference type="Pfam" id="PF02325">
    <property type="entry name" value="CCB3_YggT"/>
    <property type="match status" value="2"/>
</dbReference>
<evidence type="ECO:0000256" key="2">
    <source>
        <dbReference type="SAM" id="Phobius"/>
    </source>
</evidence>
<keyword evidence="2" id="KW-0812">Transmembrane</keyword>
<dbReference type="PANTHER" id="PTHR33219">
    <property type="entry name" value="YLMG HOMOLOG PROTEIN 2, CHLOROPLASTIC"/>
    <property type="match status" value="1"/>
</dbReference>
<dbReference type="OrthoDB" id="9806665at2"/>
<keyword evidence="4" id="KW-1185">Reference proteome</keyword>
<dbReference type="Proteomes" id="UP000239936">
    <property type="component" value="Unassembled WGS sequence"/>
</dbReference>
<accession>A0A2S7XV17</accession>
<feature type="transmembrane region" description="Helical" evidence="2">
    <location>
        <begin position="163"/>
        <end position="180"/>
    </location>
</feature>
<dbReference type="InterPro" id="IPR003425">
    <property type="entry name" value="CCB3/YggT"/>
</dbReference>
<dbReference type="RefSeq" id="WP_105072419.1">
    <property type="nucleotide sequence ID" value="NZ_PPGH01000008.1"/>
</dbReference>
<comment type="caution">
    <text evidence="3">The sequence shown here is derived from an EMBL/GenBank/DDBJ whole genome shotgun (WGS) entry which is preliminary data.</text>
</comment>
<name>A0A2S7XV17_9GAMM</name>
<gene>
    <name evidence="3" type="ORF">CXB77_00745</name>
</gene>
<feature type="transmembrane region" description="Helical" evidence="2">
    <location>
        <begin position="6"/>
        <end position="31"/>
    </location>
</feature>
<protein>
    <recommendedName>
        <fullName evidence="5">YggT family protein</fullName>
    </recommendedName>
</protein>
<dbReference type="PANTHER" id="PTHR33219:SF14">
    <property type="entry name" value="PROTEIN COFACTOR ASSEMBLY OF COMPLEX C SUBUNIT B CCB3, CHLOROPLASTIC-RELATED"/>
    <property type="match status" value="1"/>
</dbReference>
<dbReference type="GO" id="GO:0016020">
    <property type="term" value="C:membrane"/>
    <property type="evidence" value="ECO:0007669"/>
    <property type="project" value="InterPro"/>
</dbReference>
<dbReference type="AlphaFoldDB" id="A0A2S7XV17"/>
<evidence type="ECO:0000313" key="3">
    <source>
        <dbReference type="EMBL" id="PQJ97597.1"/>
    </source>
</evidence>
<dbReference type="EMBL" id="PPGH01000008">
    <property type="protein sequence ID" value="PQJ97597.1"/>
    <property type="molecule type" value="Genomic_DNA"/>
</dbReference>
<organism evidence="3 4">
    <name type="scientific">Chromatium okenii</name>
    <dbReference type="NCBI Taxonomy" id="61644"/>
    <lineage>
        <taxon>Bacteria</taxon>
        <taxon>Pseudomonadati</taxon>
        <taxon>Pseudomonadota</taxon>
        <taxon>Gammaproteobacteria</taxon>
        <taxon>Chromatiales</taxon>
        <taxon>Chromatiaceae</taxon>
        <taxon>Chromatium</taxon>
    </lineage>
</organism>
<evidence type="ECO:0000256" key="1">
    <source>
        <dbReference type="ARBA" id="ARBA00010894"/>
    </source>
</evidence>
<reference evidence="3 4" key="1">
    <citation type="submission" date="2018-01" db="EMBL/GenBank/DDBJ databases">
        <title>The complete genome sequence of Chromatium okenii LaCa, a purple sulfur bacterium with a turbulent life.</title>
        <authorList>
            <person name="Luedin S.M."/>
            <person name="Liechti N."/>
            <person name="Storelli N."/>
            <person name="Danza F."/>
            <person name="Wittwer M."/>
            <person name="Pothier J.F."/>
            <person name="Tonolla M.A."/>
        </authorList>
    </citation>
    <scope>NUCLEOTIDE SEQUENCE [LARGE SCALE GENOMIC DNA]</scope>
    <source>
        <strain evidence="3 4">LaCa</strain>
    </source>
</reference>
<keyword evidence="2" id="KW-1133">Transmembrane helix</keyword>
<sequence length="203" mass="22230">MTSSYLLSPLVFLLQTLFGLYTAVVAIRFLLQWARADFYNPISQFIVRVTTPALRPLRQYIPGYGGLDLAALVLIWLLTTVELALLALLLGSPHSILGAVGWAIPSMAELFINLMLFAVLARALLSWVNPDPRNPMIGLLTRLTDPVMLPAQRQIQPIGGVDLSPLVVIIGLTLLNMLLIPPKMAGRQPVLTDRADVVVSLAR</sequence>
<proteinExistence type="inferred from homology"/>
<keyword evidence="2" id="KW-0472">Membrane</keyword>
<evidence type="ECO:0000313" key="4">
    <source>
        <dbReference type="Proteomes" id="UP000239936"/>
    </source>
</evidence>
<evidence type="ECO:0008006" key="5">
    <source>
        <dbReference type="Google" id="ProtNLM"/>
    </source>
</evidence>